<evidence type="ECO:0000313" key="1">
    <source>
        <dbReference type="EMBL" id="EON77273.1"/>
    </source>
</evidence>
<dbReference type="PROSITE" id="PS51257">
    <property type="entry name" value="PROKAR_LIPOPROTEIN"/>
    <property type="match status" value="1"/>
</dbReference>
<sequence length="370" mass="41888">MVLNGVRYFPIVLAAILSCGSPIEDSGKLITLRESPMPLSLEDYFYHPSAYVLTGDAEVRSRHAVFFTEENVVLVDQYDRVDVSVVSLDGARVVNRSFYGEGPEDYTEITAAQVYNEEIYLWINNRQQLDVYGMDLGFRRRIPVELSAGSLLINDEGLFFYRAWYDPSNPAKFSKVTHDGKLIEVYTFEQEERWLPPISGDMLVPLTSKSLLQYHPSSDSISCIHATKSTAFQIDFNGHFLNAAHIRDLHPLEQLKYVNGFEGYRTLQSGIRCSNNEVLFSLSYQSKPYHLLVDLDGKTATRYSQLVLGGFSLPKNVRFLGSNEKGTWFMMAMTTWEMSGMQSKVSPTIVPDGGAIDQESSVLVYLPYKR</sequence>
<comment type="caution">
    <text evidence="1">The sequence shown here is derived from an EMBL/GenBank/DDBJ whole genome shotgun (WGS) entry which is preliminary data.</text>
</comment>
<keyword evidence="2" id="KW-1185">Reference proteome</keyword>
<dbReference type="Proteomes" id="UP000013909">
    <property type="component" value="Unassembled WGS sequence"/>
</dbReference>
<dbReference type="EMBL" id="AQHR01000059">
    <property type="protein sequence ID" value="EON77273.1"/>
    <property type="molecule type" value="Genomic_DNA"/>
</dbReference>
<protein>
    <recommendedName>
        <fullName evidence="3">6-bladed beta-propeller</fullName>
    </recommendedName>
</protein>
<dbReference type="STRING" id="1232681.ADIS_2141"/>
<reference evidence="1 2" key="1">
    <citation type="submission" date="2013-02" db="EMBL/GenBank/DDBJ databases">
        <title>A novel strain isolated from Lonar lake, Maharashtra, India.</title>
        <authorList>
            <person name="Singh A."/>
        </authorList>
    </citation>
    <scope>NUCLEOTIDE SEQUENCE [LARGE SCALE GENOMIC DNA]</scope>
    <source>
        <strain evidence="1 2">AK24</strain>
    </source>
</reference>
<proteinExistence type="predicted"/>
<evidence type="ECO:0000313" key="2">
    <source>
        <dbReference type="Proteomes" id="UP000013909"/>
    </source>
</evidence>
<accession>R7ZTB7</accession>
<name>R7ZTB7_9BACT</name>
<organism evidence="1 2">
    <name type="scientific">Lunatimonas lonarensis</name>
    <dbReference type="NCBI Taxonomy" id="1232681"/>
    <lineage>
        <taxon>Bacteria</taxon>
        <taxon>Pseudomonadati</taxon>
        <taxon>Bacteroidota</taxon>
        <taxon>Cytophagia</taxon>
        <taxon>Cytophagales</taxon>
        <taxon>Cyclobacteriaceae</taxon>
    </lineage>
</organism>
<gene>
    <name evidence="1" type="ORF">ADIS_2141</name>
</gene>
<evidence type="ECO:0008006" key="3">
    <source>
        <dbReference type="Google" id="ProtNLM"/>
    </source>
</evidence>
<dbReference type="AlphaFoldDB" id="R7ZTB7"/>